<dbReference type="Pfam" id="PF09154">
    <property type="entry name" value="Alpha-amy_C_pro"/>
    <property type="match status" value="1"/>
</dbReference>
<dbReference type="Gene3D" id="3.20.20.80">
    <property type="entry name" value="Glycosidases"/>
    <property type="match status" value="1"/>
</dbReference>
<keyword evidence="4 8" id="KW-0378">Hydrolase</keyword>
<dbReference type="EMBL" id="MU032350">
    <property type="protein sequence ID" value="KAF3762759.1"/>
    <property type="molecule type" value="Genomic_DNA"/>
</dbReference>
<dbReference type="SMART" id="SM00642">
    <property type="entry name" value="Aamy"/>
    <property type="match status" value="1"/>
</dbReference>
<dbReference type="Gene3D" id="2.40.30.140">
    <property type="match status" value="1"/>
</dbReference>
<dbReference type="GO" id="GO:0005975">
    <property type="term" value="P:carbohydrate metabolic process"/>
    <property type="evidence" value="ECO:0007669"/>
    <property type="project" value="InterPro"/>
</dbReference>
<gene>
    <name evidence="8" type="ORF">M406DRAFT_63564</name>
</gene>
<proteinExistence type="inferred from homology"/>
<dbReference type="InterPro" id="IPR006047">
    <property type="entry name" value="GH13_cat_dom"/>
</dbReference>
<keyword evidence="5" id="KW-0119">Carbohydrate metabolism</keyword>
<dbReference type="PIRSF" id="PIRSF001021">
    <property type="entry name" value="Alph-amls_thrmst"/>
    <property type="match status" value="1"/>
</dbReference>
<dbReference type="SUPFAM" id="SSF51011">
    <property type="entry name" value="Glycosyl hydrolase domain"/>
    <property type="match status" value="1"/>
</dbReference>
<evidence type="ECO:0000256" key="1">
    <source>
        <dbReference type="ARBA" id="ARBA00001913"/>
    </source>
</evidence>
<dbReference type="SUPFAM" id="SSF51445">
    <property type="entry name" value="(Trans)glycosidases"/>
    <property type="match status" value="1"/>
</dbReference>
<evidence type="ECO:0000256" key="4">
    <source>
        <dbReference type="ARBA" id="ARBA00022801"/>
    </source>
</evidence>
<dbReference type="InterPro" id="IPR017853">
    <property type="entry name" value="GH"/>
</dbReference>
<dbReference type="PANTHER" id="PTHR43447">
    <property type="entry name" value="ALPHA-AMYLASE"/>
    <property type="match status" value="1"/>
</dbReference>
<dbReference type="Proteomes" id="UP000803844">
    <property type="component" value="Unassembled WGS sequence"/>
</dbReference>
<feature type="domain" description="Glycosyl hydrolase family 13 catalytic" evidence="7">
    <location>
        <begin position="16"/>
        <end position="405"/>
    </location>
</feature>
<evidence type="ECO:0000256" key="3">
    <source>
        <dbReference type="ARBA" id="ARBA00022723"/>
    </source>
</evidence>
<dbReference type="GO" id="GO:0004553">
    <property type="term" value="F:hydrolase activity, hydrolyzing O-glycosyl compounds"/>
    <property type="evidence" value="ECO:0007669"/>
    <property type="project" value="InterPro"/>
</dbReference>
<dbReference type="AlphaFoldDB" id="A0A9P4XWU4"/>
<protein>
    <submittedName>
        <fullName evidence="8">Family 13 glycoside hydrolase</fullName>
    </submittedName>
</protein>
<name>A0A9P4XWU4_CRYP1</name>
<comment type="caution">
    <text evidence="8">The sequence shown here is derived from an EMBL/GenBank/DDBJ whole genome shotgun (WGS) entry which is preliminary data.</text>
</comment>
<organism evidence="8 9">
    <name type="scientific">Cryphonectria parasitica (strain ATCC 38755 / EP155)</name>
    <dbReference type="NCBI Taxonomy" id="660469"/>
    <lineage>
        <taxon>Eukaryota</taxon>
        <taxon>Fungi</taxon>
        <taxon>Dikarya</taxon>
        <taxon>Ascomycota</taxon>
        <taxon>Pezizomycotina</taxon>
        <taxon>Sordariomycetes</taxon>
        <taxon>Sordariomycetidae</taxon>
        <taxon>Diaporthales</taxon>
        <taxon>Cryphonectriaceae</taxon>
        <taxon>Cryphonectria-Endothia species complex</taxon>
        <taxon>Cryphonectria</taxon>
    </lineage>
</organism>
<comment type="cofactor">
    <cofactor evidence="1">
        <name>Ca(2+)</name>
        <dbReference type="ChEBI" id="CHEBI:29108"/>
    </cofactor>
</comment>
<evidence type="ECO:0000256" key="5">
    <source>
        <dbReference type="ARBA" id="ARBA00023277"/>
    </source>
</evidence>
<dbReference type="Pfam" id="PF00128">
    <property type="entry name" value="Alpha-amylase"/>
    <property type="match status" value="1"/>
</dbReference>
<keyword evidence="9" id="KW-1185">Reference proteome</keyword>
<evidence type="ECO:0000256" key="2">
    <source>
        <dbReference type="ARBA" id="ARBA00008061"/>
    </source>
</evidence>
<keyword evidence="3" id="KW-0479">Metal-binding</keyword>
<comment type="similarity">
    <text evidence="2">Belongs to the glycosyl hydrolase 13 family.</text>
</comment>
<evidence type="ECO:0000256" key="6">
    <source>
        <dbReference type="ARBA" id="ARBA00023295"/>
    </source>
</evidence>
<dbReference type="Gene3D" id="2.60.40.1180">
    <property type="entry name" value="Golgi alpha-mannosidase II"/>
    <property type="match status" value="1"/>
</dbReference>
<dbReference type="GO" id="GO:0005509">
    <property type="term" value="F:calcium ion binding"/>
    <property type="evidence" value="ECO:0007669"/>
    <property type="project" value="InterPro"/>
</dbReference>
<dbReference type="GeneID" id="63841973"/>
<dbReference type="InterPro" id="IPR013780">
    <property type="entry name" value="Glyco_hydro_b"/>
</dbReference>
<evidence type="ECO:0000313" key="9">
    <source>
        <dbReference type="Proteomes" id="UP000803844"/>
    </source>
</evidence>
<keyword evidence="6" id="KW-0326">Glycosidase</keyword>
<evidence type="ECO:0000259" key="7">
    <source>
        <dbReference type="SMART" id="SM00642"/>
    </source>
</evidence>
<dbReference type="NCBIfam" id="NF006968">
    <property type="entry name" value="PRK09441.1-1"/>
    <property type="match status" value="1"/>
</dbReference>
<dbReference type="NCBIfam" id="NF006969">
    <property type="entry name" value="PRK09441.1-2"/>
    <property type="match status" value="1"/>
</dbReference>
<reference evidence="8" key="1">
    <citation type="journal article" date="2020" name="Phytopathology">
        <title>Genome sequence of the chestnut blight fungus Cryphonectria parasitica EP155: A fundamental resource for an archetypical invasive plant pathogen.</title>
        <authorList>
            <person name="Crouch J.A."/>
            <person name="Dawe A."/>
            <person name="Aerts A."/>
            <person name="Barry K."/>
            <person name="Churchill A.C.L."/>
            <person name="Grimwood J."/>
            <person name="Hillman B."/>
            <person name="Milgroom M.G."/>
            <person name="Pangilinan J."/>
            <person name="Smith M."/>
            <person name="Salamov A."/>
            <person name="Schmutz J."/>
            <person name="Yadav J."/>
            <person name="Grigoriev I.V."/>
            <person name="Nuss D."/>
        </authorList>
    </citation>
    <scope>NUCLEOTIDE SEQUENCE</scope>
    <source>
        <strain evidence="8">EP155</strain>
    </source>
</reference>
<dbReference type="RefSeq" id="XP_040773738.1">
    <property type="nucleotide sequence ID" value="XM_040924844.1"/>
</dbReference>
<dbReference type="InterPro" id="IPR013776">
    <property type="entry name" value="A-amylase_thermo"/>
</dbReference>
<sequence length="546" mass="61863">MVNFPPLPLRRANTNQTMFQGFEWYVPSDQKHWQRLDNALPSLEALGITSIWIPPACKAGWHTSNGYDLYDLFDLGEFDQKGGRATKWGTKEELIALAERARGRGISILFDAVLNHKASADRAETVLATKVDPKNRLVSVGKPGEIEAWCGYDFPGRGSGYSPLRWNQTHFNGIDYCHHLKTHGVWKFEGKEWAQDVDEELGNYDYLMFANVDHRNPEVRQDLFYWVQWLAQQIPLGGLRLDAIKHYSASFLRDFLRHVRATVGKNWFIVGEYWRENLNVLAKYIEYMDHCLSLFDVRLVSNFSRLSRHQNTDLRSVFDGTLVSLKPNNAVTFVANHDTMEGQSLETPVAEFFVPLAYALILLRANCGLPCVFYGDLYGYSKPDGSGFAQPPFGEKTLPRLLLARKLYAYGPQIDYLDQPHCIGFTRQGQAPHPADGGSCTWKRAGLAVIMTNAREFGSKAMCVGKQHAGEIWTDILGGCWGEVRIDDEGWGVFGCAPRSVAVWVHRHAPRRDELDNFVLDWDIYRRGAYSGATEHGAGMDVDCIR</sequence>
<dbReference type="CDD" id="cd11318">
    <property type="entry name" value="AmyAc_bac_fung_AmyA"/>
    <property type="match status" value="1"/>
</dbReference>
<dbReference type="OrthoDB" id="550577at2759"/>
<evidence type="ECO:0000313" key="8">
    <source>
        <dbReference type="EMBL" id="KAF3762759.1"/>
    </source>
</evidence>
<dbReference type="InterPro" id="IPR015237">
    <property type="entry name" value="Alpha-amylase_C_pro"/>
</dbReference>
<accession>A0A9P4XWU4</accession>